<feature type="transmembrane region" description="Helical" evidence="8">
    <location>
        <begin position="133"/>
        <end position="152"/>
    </location>
</feature>
<gene>
    <name evidence="10" type="ordered locus">A2cp1_3834</name>
</gene>
<dbReference type="InterPro" id="IPR026032">
    <property type="entry name" value="HcaT-like"/>
</dbReference>
<comment type="subcellular location">
    <subcellularLocation>
        <location evidence="1">Cell inner membrane</location>
        <topology evidence="1">Multi-pass membrane protein</topology>
    </subcellularLocation>
</comment>
<dbReference type="GO" id="GO:0030395">
    <property type="term" value="F:lactose binding"/>
    <property type="evidence" value="ECO:0007669"/>
    <property type="project" value="TreeGrafter"/>
</dbReference>
<keyword evidence="7 8" id="KW-0472">Membrane</keyword>
<evidence type="ECO:0000256" key="1">
    <source>
        <dbReference type="ARBA" id="ARBA00004429"/>
    </source>
</evidence>
<evidence type="ECO:0000256" key="2">
    <source>
        <dbReference type="ARBA" id="ARBA00022448"/>
    </source>
</evidence>
<dbReference type="NCBIfam" id="NF037955">
    <property type="entry name" value="mfs"/>
    <property type="match status" value="1"/>
</dbReference>
<organism evidence="10 11">
    <name type="scientific">Anaeromyxobacter dehalogenans (strain ATCC BAA-258 / DSM 21875 / 2CP-1)</name>
    <dbReference type="NCBI Taxonomy" id="455488"/>
    <lineage>
        <taxon>Bacteria</taxon>
        <taxon>Pseudomonadati</taxon>
        <taxon>Myxococcota</taxon>
        <taxon>Myxococcia</taxon>
        <taxon>Myxococcales</taxon>
        <taxon>Cystobacterineae</taxon>
        <taxon>Anaeromyxobacteraceae</taxon>
        <taxon>Anaeromyxobacter</taxon>
    </lineage>
</organism>
<dbReference type="EMBL" id="CP001359">
    <property type="protein sequence ID" value="ACL67158.1"/>
    <property type="molecule type" value="Genomic_DNA"/>
</dbReference>
<dbReference type="InterPro" id="IPR036259">
    <property type="entry name" value="MFS_trans_sf"/>
</dbReference>
<dbReference type="RefSeq" id="WP_015934900.1">
    <property type="nucleotide sequence ID" value="NC_011891.1"/>
</dbReference>
<feature type="transmembrane region" description="Helical" evidence="8">
    <location>
        <begin position="359"/>
        <end position="387"/>
    </location>
</feature>
<dbReference type="GO" id="GO:0015528">
    <property type="term" value="F:lactose:proton symporter activity"/>
    <property type="evidence" value="ECO:0007669"/>
    <property type="project" value="TreeGrafter"/>
</dbReference>
<dbReference type="PIRSF" id="PIRSF004925">
    <property type="entry name" value="HcaT"/>
    <property type="match status" value="1"/>
</dbReference>
<dbReference type="SUPFAM" id="SSF103473">
    <property type="entry name" value="MFS general substrate transporter"/>
    <property type="match status" value="1"/>
</dbReference>
<evidence type="ECO:0000256" key="4">
    <source>
        <dbReference type="ARBA" id="ARBA00022519"/>
    </source>
</evidence>
<feature type="transmembrane region" description="Helical" evidence="8">
    <location>
        <begin position="266"/>
        <end position="285"/>
    </location>
</feature>
<dbReference type="AlphaFoldDB" id="B8J7H8"/>
<evidence type="ECO:0000256" key="6">
    <source>
        <dbReference type="ARBA" id="ARBA00022989"/>
    </source>
</evidence>
<proteinExistence type="predicted"/>
<evidence type="ECO:0000313" key="10">
    <source>
        <dbReference type="EMBL" id="ACL67158.1"/>
    </source>
</evidence>
<reference evidence="10" key="1">
    <citation type="submission" date="2009-01" db="EMBL/GenBank/DDBJ databases">
        <title>Complete sequence of Anaeromyxobacter dehalogenans 2CP-1.</title>
        <authorList>
            <consortium name="US DOE Joint Genome Institute"/>
            <person name="Lucas S."/>
            <person name="Copeland A."/>
            <person name="Lapidus A."/>
            <person name="Glavina del Rio T."/>
            <person name="Dalin E."/>
            <person name="Tice H."/>
            <person name="Bruce D."/>
            <person name="Goodwin L."/>
            <person name="Pitluck S."/>
            <person name="Saunders E."/>
            <person name="Brettin T."/>
            <person name="Detter J.C."/>
            <person name="Han C."/>
            <person name="Larimer F."/>
            <person name="Land M."/>
            <person name="Hauser L."/>
            <person name="Kyrpides N."/>
            <person name="Ovchinnikova G."/>
            <person name="Beliaev A.S."/>
            <person name="Richardson P."/>
        </authorList>
    </citation>
    <scope>NUCLEOTIDE SEQUENCE</scope>
    <source>
        <strain evidence="10">2CP-1</strain>
    </source>
</reference>
<dbReference type="KEGG" id="acp:A2cp1_3834"/>
<evidence type="ECO:0000256" key="5">
    <source>
        <dbReference type="ARBA" id="ARBA00022692"/>
    </source>
</evidence>
<feature type="transmembrane region" description="Helical" evidence="8">
    <location>
        <begin position="205"/>
        <end position="225"/>
    </location>
</feature>
<feature type="transmembrane region" description="Helical" evidence="8">
    <location>
        <begin position="158"/>
        <end position="176"/>
    </location>
</feature>
<keyword evidence="2" id="KW-0813">Transport</keyword>
<evidence type="ECO:0000256" key="8">
    <source>
        <dbReference type="SAM" id="Phobius"/>
    </source>
</evidence>
<dbReference type="Pfam" id="PF12832">
    <property type="entry name" value="MFS_1_like"/>
    <property type="match status" value="1"/>
</dbReference>
<dbReference type="PANTHER" id="PTHR23522">
    <property type="entry name" value="BLL5896 PROTEIN"/>
    <property type="match status" value="1"/>
</dbReference>
<evidence type="ECO:0000313" key="11">
    <source>
        <dbReference type="Proteomes" id="UP000007089"/>
    </source>
</evidence>
<keyword evidence="4" id="KW-0997">Cell inner membrane</keyword>
<dbReference type="Proteomes" id="UP000007089">
    <property type="component" value="Chromosome"/>
</dbReference>
<dbReference type="GO" id="GO:0005886">
    <property type="term" value="C:plasma membrane"/>
    <property type="evidence" value="ECO:0007669"/>
    <property type="project" value="UniProtKB-SubCell"/>
</dbReference>
<feature type="transmembrane region" description="Helical" evidence="8">
    <location>
        <begin position="332"/>
        <end position="353"/>
    </location>
</feature>
<keyword evidence="11" id="KW-1185">Reference proteome</keyword>
<sequence>MASAARLRLMYFLYYGNVGVAQPYLAAYLRGLGFSGEQIGTVQMIPSLLAPVVAMSWATFADRHATPARGLRLATAWSALCVLALPFARTPAAVGAVLVAAALGDRAYVPLLDSVTLEHTRARPERSYASVRLFGSIGFVVLALVVGRALTLRGNRPADLLVPSLMTALVAGYALAARRLPAHAGPPHEDRPGPRDMLALLRRPALPLLLGACAVHWAACAPYHLLFGVYVRDRGLPADVTGLGTAAGVAAEIAVLLLFPRLERRLSLRGLLAASFLGSAVRWALLWRAEGAAAIVLLQLLHGLTFGLFWAAAMKGMAEVVPARLRATGQALFSAVVFGAGNGVGFALSGAAYDRLGSVAPLFAGAALLELALVGVGLAAAGALAAARARGAGPAAP</sequence>
<name>B8J7H8_ANAD2</name>
<evidence type="ECO:0000256" key="3">
    <source>
        <dbReference type="ARBA" id="ARBA00022475"/>
    </source>
</evidence>
<protein>
    <submittedName>
        <fullName evidence="10">Major facilitator superfamily MFS_1</fullName>
    </submittedName>
</protein>
<feature type="domain" description="Major facilitator superfamily associated" evidence="9">
    <location>
        <begin position="6"/>
        <end position="357"/>
    </location>
</feature>
<dbReference type="Gene3D" id="1.20.1250.20">
    <property type="entry name" value="MFS general substrate transporter like domains"/>
    <property type="match status" value="2"/>
</dbReference>
<feature type="transmembrane region" description="Helical" evidence="8">
    <location>
        <begin position="291"/>
        <end position="311"/>
    </location>
</feature>
<feature type="transmembrane region" description="Helical" evidence="8">
    <location>
        <begin position="41"/>
        <end position="58"/>
    </location>
</feature>
<evidence type="ECO:0000259" key="9">
    <source>
        <dbReference type="Pfam" id="PF12832"/>
    </source>
</evidence>
<accession>B8J7H8</accession>
<evidence type="ECO:0000256" key="7">
    <source>
        <dbReference type="ARBA" id="ARBA00023136"/>
    </source>
</evidence>
<keyword evidence="3" id="KW-1003">Cell membrane</keyword>
<keyword evidence="5 8" id="KW-0812">Transmembrane</keyword>
<keyword evidence="6 8" id="KW-1133">Transmembrane helix</keyword>
<dbReference type="PANTHER" id="PTHR23522:SF10">
    <property type="entry name" value="3-PHENYLPROPIONIC ACID TRANSPORTER-RELATED"/>
    <property type="match status" value="1"/>
</dbReference>
<feature type="transmembrane region" description="Helical" evidence="8">
    <location>
        <begin position="12"/>
        <end position="29"/>
    </location>
</feature>
<dbReference type="InterPro" id="IPR024989">
    <property type="entry name" value="MFS_assoc_dom"/>
</dbReference>
<feature type="transmembrane region" description="Helical" evidence="8">
    <location>
        <begin position="240"/>
        <end position="259"/>
    </location>
</feature>
<dbReference type="HOGENOM" id="CLU_013133_6_1_7"/>